<dbReference type="Gene3D" id="1.20.1530.20">
    <property type="match status" value="1"/>
</dbReference>
<feature type="transmembrane region" description="Helical" evidence="8">
    <location>
        <begin position="233"/>
        <end position="253"/>
    </location>
</feature>
<accession>Q5QCN8</accession>
<dbReference type="GO" id="GO:0015104">
    <property type="term" value="F:antimonite transmembrane transporter activity"/>
    <property type="evidence" value="ECO:0007669"/>
    <property type="project" value="TreeGrafter"/>
</dbReference>
<feature type="transmembrane region" description="Helical" evidence="8">
    <location>
        <begin position="71"/>
        <end position="94"/>
    </location>
</feature>
<dbReference type="GO" id="GO:0005886">
    <property type="term" value="C:plasma membrane"/>
    <property type="evidence" value="ECO:0007669"/>
    <property type="project" value="UniProtKB-SubCell"/>
</dbReference>
<evidence type="ECO:0000313" key="9">
    <source>
        <dbReference type="EMBL" id="AAV68375.1"/>
    </source>
</evidence>
<dbReference type="PANTHER" id="PTHR43057">
    <property type="entry name" value="ARSENITE EFFLUX TRANSPORTER"/>
    <property type="match status" value="1"/>
</dbReference>
<dbReference type="EMBL" id="AY728034">
    <property type="protein sequence ID" value="AAV68375.1"/>
    <property type="molecule type" value="Genomic_DNA"/>
</dbReference>
<sequence length="372" mass="40106">MNIGNLRELLERQQIAIYFSAVAISSVIAMVVPGTAALEGVINPALAFMLFVTFLQVPLAELGQAFKQVRFMGALLVANFIIIPMIVLALVHFFLEDQMLRLGVMLVLLAPCIDYVVTFAHLGRADARLLLASTPVLLIVQMLLLPVYLGLALGEDAARFVEVGPFVHAFVWLIAVPLVLAGVTQLLAGRSDIWKKISEVLGLTPVPATALVLFIVILAVVPQLGPAIDSVLLVLPLYVAYAVLAPVCGWWVARQAELNASASRSVAFSSATRNSLVVLPLALAIPGAIPVLPAIIVAQTLVNCLANWFMCASLRNGENRKCTNQRQICRDLILIKTLLTYVWYCLPDTSLLLLCLPRCGGSISLAKDGGLH</sequence>
<proteinExistence type="inferred from homology"/>
<dbReference type="GO" id="GO:0015105">
    <property type="term" value="F:arsenite transmembrane transporter activity"/>
    <property type="evidence" value="ECO:0007669"/>
    <property type="project" value="TreeGrafter"/>
</dbReference>
<evidence type="ECO:0000256" key="1">
    <source>
        <dbReference type="ARBA" id="ARBA00004651"/>
    </source>
</evidence>
<dbReference type="InterPro" id="IPR002657">
    <property type="entry name" value="BilAc:Na_symport/Acr3"/>
</dbReference>
<name>Q5QCN8_HERAR</name>
<keyword evidence="7 8" id="KW-0472">Membrane</keyword>
<reference evidence="9" key="1">
    <citation type="journal article" date="2006" name="Biochimie">
        <title>Identification of genes and proteins involved in the pleiotropic response to arsenic stress in Caenibacter arsenoxydans, a metalloresistant beta-proteobacterium with an unsequenced genome.</title>
        <authorList>
            <person name="Carapito C."/>
            <person name="Muller D."/>
            <person name="Turlin E."/>
            <person name="Koechler S."/>
            <person name="Danchin A."/>
            <person name="Van Dorsselaer A."/>
            <person name="Leize-Wagner E."/>
            <person name="Bertin P.N."/>
            <person name="Lett M.C."/>
        </authorList>
    </citation>
    <scope>NUCLEOTIDE SEQUENCE</scope>
    <source>
        <strain evidence="9">ULPAs1</strain>
    </source>
</reference>
<evidence type="ECO:0000256" key="4">
    <source>
        <dbReference type="ARBA" id="ARBA00022475"/>
    </source>
</evidence>
<evidence type="ECO:0000256" key="2">
    <source>
        <dbReference type="ARBA" id="ARBA00010110"/>
    </source>
</evidence>
<keyword evidence="4" id="KW-1003">Cell membrane</keyword>
<protein>
    <submittedName>
        <fullName evidence="9">Putative Na+-dependent transporter</fullName>
    </submittedName>
</protein>
<feature type="transmembrane region" description="Helical" evidence="8">
    <location>
        <begin position="169"/>
        <end position="188"/>
    </location>
</feature>
<evidence type="ECO:0000256" key="6">
    <source>
        <dbReference type="ARBA" id="ARBA00022989"/>
    </source>
</evidence>
<evidence type="ECO:0000256" key="5">
    <source>
        <dbReference type="ARBA" id="ARBA00022692"/>
    </source>
</evidence>
<feature type="transmembrane region" description="Helical" evidence="8">
    <location>
        <begin position="200"/>
        <end position="221"/>
    </location>
</feature>
<comment type="subcellular location">
    <subcellularLocation>
        <location evidence="1">Cell membrane</location>
        <topology evidence="1">Multi-pass membrane protein</topology>
    </subcellularLocation>
</comment>
<feature type="transmembrane region" description="Helical" evidence="8">
    <location>
        <begin position="15"/>
        <end position="35"/>
    </location>
</feature>
<feature type="transmembrane region" description="Helical" evidence="8">
    <location>
        <begin position="129"/>
        <end position="149"/>
    </location>
</feature>
<dbReference type="InterPro" id="IPR038770">
    <property type="entry name" value="Na+/solute_symporter_sf"/>
</dbReference>
<organism evidence="9">
    <name type="scientific">Herminiimonas arsenicoxydans</name>
    <dbReference type="NCBI Taxonomy" id="204773"/>
    <lineage>
        <taxon>Bacteria</taxon>
        <taxon>Pseudomonadati</taxon>
        <taxon>Pseudomonadota</taxon>
        <taxon>Betaproteobacteria</taxon>
        <taxon>Burkholderiales</taxon>
        <taxon>Oxalobacteraceae</taxon>
        <taxon>Herminiimonas</taxon>
    </lineage>
</organism>
<keyword evidence="6 8" id="KW-1133">Transmembrane helix</keyword>
<dbReference type="AlphaFoldDB" id="Q5QCN8"/>
<evidence type="ECO:0000256" key="7">
    <source>
        <dbReference type="ARBA" id="ARBA00023136"/>
    </source>
</evidence>
<feature type="transmembrane region" description="Helical" evidence="8">
    <location>
        <begin position="100"/>
        <end position="122"/>
    </location>
</feature>
<dbReference type="GO" id="GO:0015297">
    <property type="term" value="F:antiporter activity"/>
    <property type="evidence" value="ECO:0007669"/>
    <property type="project" value="InterPro"/>
</dbReference>
<dbReference type="Pfam" id="PF01758">
    <property type="entry name" value="SBF"/>
    <property type="match status" value="1"/>
</dbReference>
<evidence type="ECO:0000256" key="8">
    <source>
        <dbReference type="SAM" id="Phobius"/>
    </source>
</evidence>
<comment type="similarity">
    <text evidence="2">Belongs to the arsenical resistance-3 (ACR3) (TC 2.A.59) family.</text>
</comment>
<evidence type="ECO:0000256" key="3">
    <source>
        <dbReference type="ARBA" id="ARBA00022448"/>
    </source>
</evidence>
<dbReference type="InterPro" id="IPR004706">
    <property type="entry name" value="Arsenical-R_Acr3"/>
</dbReference>
<feature type="transmembrane region" description="Helical" evidence="8">
    <location>
        <begin position="41"/>
        <end position="59"/>
    </location>
</feature>
<dbReference type="PANTHER" id="PTHR43057:SF1">
    <property type="entry name" value="ARSENICAL-RESISTANCE PROTEIN 3"/>
    <property type="match status" value="1"/>
</dbReference>
<keyword evidence="3" id="KW-0813">Transport</keyword>
<keyword evidence="5 8" id="KW-0812">Transmembrane</keyword>